<reference evidence="3" key="1">
    <citation type="submission" date="2017-02" db="UniProtKB">
        <authorList>
            <consortium name="WormBaseParasite"/>
        </authorList>
    </citation>
    <scope>IDENTIFICATION</scope>
</reference>
<name>A0A0N4X7D8_HAEPC</name>
<dbReference type="WBParaSite" id="HPLM_0002028001-mRNA-1">
    <property type="protein sequence ID" value="HPLM_0002028001-mRNA-1"/>
    <property type="gene ID" value="HPLM_0002028001"/>
</dbReference>
<reference evidence="1 2" key="2">
    <citation type="submission" date="2018-11" db="EMBL/GenBank/DDBJ databases">
        <authorList>
            <consortium name="Pathogen Informatics"/>
        </authorList>
    </citation>
    <scope>NUCLEOTIDE SEQUENCE [LARGE SCALE GENOMIC DNA]</scope>
    <source>
        <strain evidence="1 2">MHpl1</strain>
    </source>
</reference>
<organism evidence="3">
    <name type="scientific">Haemonchus placei</name>
    <name type="common">Barber's pole worm</name>
    <dbReference type="NCBI Taxonomy" id="6290"/>
    <lineage>
        <taxon>Eukaryota</taxon>
        <taxon>Metazoa</taxon>
        <taxon>Ecdysozoa</taxon>
        <taxon>Nematoda</taxon>
        <taxon>Chromadorea</taxon>
        <taxon>Rhabditida</taxon>
        <taxon>Rhabditina</taxon>
        <taxon>Rhabditomorpha</taxon>
        <taxon>Strongyloidea</taxon>
        <taxon>Trichostrongylidae</taxon>
        <taxon>Haemonchus</taxon>
    </lineage>
</organism>
<dbReference type="OrthoDB" id="5838873at2759"/>
<evidence type="ECO:0000313" key="2">
    <source>
        <dbReference type="Proteomes" id="UP000268014"/>
    </source>
</evidence>
<sequence length="215" mass="24924">MAAFITIYDLFDEIAEFRERVEKDLADFTKYTDEVWRTMALQPKMTERYIFDAIIRVKQRNVCGLVLRPPQTEWDGYVAPQRLAIIKAALKAMKADYNGSKKVKQAKQLRNTFFAAHDYALEAHEKEPTDVDVLSLLCSATGKLAEDSSMMEKVKFGFEFQTPRYLSFCSFRPETVSCNMVIIWSPPPCMEWLTVFAANIIRWKKTPRIFDYNGS</sequence>
<protein>
    <submittedName>
        <fullName evidence="3">Terpenoid synthase</fullName>
    </submittedName>
</protein>
<dbReference type="Proteomes" id="UP000268014">
    <property type="component" value="Unassembled WGS sequence"/>
</dbReference>
<evidence type="ECO:0000313" key="1">
    <source>
        <dbReference type="EMBL" id="VDO82624.1"/>
    </source>
</evidence>
<keyword evidence="2" id="KW-1185">Reference proteome</keyword>
<accession>A0A0N4X7D8</accession>
<gene>
    <name evidence="1" type="ORF">HPLM_LOCUS20272</name>
</gene>
<evidence type="ECO:0000313" key="3">
    <source>
        <dbReference type="WBParaSite" id="HPLM_0002028001-mRNA-1"/>
    </source>
</evidence>
<dbReference type="EMBL" id="UZAF01022033">
    <property type="protein sequence ID" value="VDO82624.1"/>
    <property type="molecule type" value="Genomic_DNA"/>
</dbReference>
<dbReference type="AlphaFoldDB" id="A0A0N4X7D8"/>
<proteinExistence type="predicted"/>